<dbReference type="VEuPathDB" id="FungiDB:sr15532"/>
<evidence type="ECO:0000256" key="1">
    <source>
        <dbReference type="SAM" id="MobiDB-lite"/>
    </source>
</evidence>
<dbReference type="CDD" id="cd08586">
    <property type="entry name" value="PI-PLCc_BcPLC_like"/>
    <property type="match status" value="1"/>
</dbReference>
<proteinExistence type="predicted"/>
<dbReference type="InterPro" id="IPR051057">
    <property type="entry name" value="PI-PLC_domain"/>
</dbReference>
<dbReference type="PROSITE" id="PS50007">
    <property type="entry name" value="PIPLC_X_DOMAIN"/>
    <property type="match status" value="1"/>
</dbReference>
<dbReference type="AlphaFoldDB" id="E6ZPB9"/>
<dbReference type="PANTHER" id="PTHR13593">
    <property type="match status" value="1"/>
</dbReference>
<dbReference type="eggNOG" id="ENOG502RZSI">
    <property type="taxonomic scope" value="Eukaryota"/>
</dbReference>
<dbReference type="GO" id="GO:0006629">
    <property type="term" value="P:lipid metabolic process"/>
    <property type="evidence" value="ECO:0007669"/>
    <property type="project" value="InterPro"/>
</dbReference>
<evidence type="ECO:0000259" key="2">
    <source>
        <dbReference type="SMART" id="SM00148"/>
    </source>
</evidence>
<dbReference type="Proteomes" id="UP000008867">
    <property type="component" value="Chromosome 13"/>
</dbReference>
<feature type="region of interest" description="Disordered" evidence="1">
    <location>
        <begin position="1"/>
        <end position="34"/>
    </location>
</feature>
<dbReference type="Gene3D" id="3.20.20.190">
    <property type="entry name" value="Phosphatidylinositol (PI) phosphodiesterase"/>
    <property type="match status" value="1"/>
</dbReference>
<reference evidence="3 4" key="1">
    <citation type="journal article" date="2010" name="Science">
        <title>Pathogenicity determinants in smut fungi revealed by genome comparison.</title>
        <authorList>
            <person name="Schirawski J."/>
            <person name="Mannhaupt G."/>
            <person name="Muench K."/>
            <person name="Brefort T."/>
            <person name="Schipper K."/>
            <person name="Doehlemann G."/>
            <person name="Di Stasio M."/>
            <person name="Roessel N."/>
            <person name="Mendoza-Mendoza A."/>
            <person name="Pester D."/>
            <person name="Mueller O."/>
            <person name="Winterberg B."/>
            <person name="Meyer E."/>
            <person name="Ghareeb H."/>
            <person name="Wollenberg T."/>
            <person name="Muensterkoetter M."/>
            <person name="Wong P."/>
            <person name="Walter M."/>
            <person name="Stukenbrock E."/>
            <person name="Gueldener U."/>
            <person name="Kahmann R."/>
        </authorList>
    </citation>
    <scope>NUCLEOTIDE SEQUENCE [LARGE SCALE GENOMIC DNA]</scope>
    <source>
        <strain evidence="4">SRZ2</strain>
    </source>
</reference>
<dbReference type="GO" id="GO:0008081">
    <property type="term" value="F:phosphoric diester hydrolase activity"/>
    <property type="evidence" value="ECO:0007669"/>
    <property type="project" value="InterPro"/>
</dbReference>
<dbReference type="SMART" id="SM00148">
    <property type="entry name" value="PLCXc"/>
    <property type="match status" value="1"/>
</dbReference>
<dbReference type="InterPro" id="IPR017946">
    <property type="entry name" value="PLC-like_Pdiesterase_TIM-brl"/>
</dbReference>
<evidence type="ECO:0000313" key="3">
    <source>
        <dbReference type="EMBL" id="CBQ69076.1"/>
    </source>
</evidence>
<feature type="domain" description="Phosphatidylinositol-specific phospholipase C X" evidence="2">
    <location>
        <begin position="228"/>
        <end position="367"/>
    </location>
</feature>
<evidence type="ECO:0000313" key="4">
    <source>
        <dbReference type="Proteomes" id="UP000008867"/>
    </source>
</evidence>
<sequence length="526" mass="55053">MRIPSFRHKDKQDSVAEKPPTPPPPTTTSIDADGHDSISLRIHNRTRTEFLTHSVFGALHTGNGVTQRAASSSLPTSPVLGGSEGAFGATGATVAGAVFGVRNTPVRVAPGGEVAVPAVRIQPMTAAATGGYTVALTLNPRSKGVEGYSATVSAPAPAAVQAAGAEAARRLWTPLPLTTSAKAATLGVTPPSPGIIALQSTDTSSNTLHILLLPQRDLATWMSTLPATDPLSSLCIPGTHESCALYGWPISACQETTSTIAAQLGRGIRFLDVRLALKGTPGTQLLYAYHGVTDQRLEFSAVLAQVYAFLQTNVGETVLMSVKQENNMAGFLDAVFGYVNQNKAAWWLGTGMPTLGEVRGKIVLISRFGSSDSQPGGFHPPIWPDSSPTPFSYTLPDNTTVWTQDWYNIASLSAIPTKLALVTGLLTQCGSDPTALGLNFTNGSSFPFALPPWVAKGTGDQSKAAGGGGWLQNIGVNALLVDLVASRLKEGAGKRAGLMNVFAMDFFDQTDLGADLASLMVQANFQ</sequence>
<gene>
    <name evidence="3" type="ORF">sr15532</name>
</gene>
<dbReference type="InterPro" id="IPR000909">
    <property type="entry name" value="PLipase_C_PInositol-sp_X_dom"/>
</dbReference>
<organism evidence="3 4">
    <name type="scientific">Sporisorium reilianum (strain SRZ2)</name>
    <name type="common">Maize head smut fungus</name>
    <dbReference type="NCBI Taxonomy" id="999809"/>
    <lineage>
        <taxon>Eukaryota</taxon>
        <taxon>Fungi</taxon>
        <taxon>Dikarya</taxon>
        <taxon>Basidiomycota</taxon>
        <taxon>Ustilaginomycotina</taxon>
        <taxon>Ustilaginomycetes</taxon>
        <taxon>Ustilaginales</taxon>
        <taxon>Ustilaginaceae</taxon>
        <taxon>Sporisorium</taxon>
    </lineage>
</organism>
<protein>
    <submittedName>
        <fullName evidence="3">Related to 1-phosphatidylinositol phosphodiesterase</fullName>
    </submittedName>
</protein>
<dbReference type="PANTHER" id="PTHR13593:SF148">
    <property type="entry name" value="PHOSPHATIDYLINOSITOL-SPECIFIC PHOSPHOLIPASE C X DOMAIN-CONTAINING PROTEIN"/>
    <property type="match status" value="1"/>
</dbReference>
<dbReference type="Pfam" id="PF00388">
    <property type="entry name" value="PI-PLC-X"/>
    <property type="match status" value="1"/>
</dbReference>
<name>E6ZPB9_SPORE</name>
<dbReference type="EMBL" id="FQ311434">
    <property type="protein sequence ID" value="CBQ69076.1"/>
    <property type="molecule type" value="Genomic_DNA"/>
</dbReference>
<accession>E6ZPB9</accession>
<dbReference type="OrthoDB" id="1046782at2759"/>
<keyword evidence="4" id="KW-1185">Reference proteome</keyword>
<dbReference type="SUPFAM" id="SSF51695">
    <property type="entry name" value="PLC-like phosphodiesterases"/>
    <property type="match status" value="1"/>
</dbReference>
<dbReference type="HOGENOM" id="CLU_031402_0_0_1"/>